<evidence type="ECO:0000313" key="5">
    <source>
        <dbReference type="Proteomes" id="UP000192911"/>
    </source>
</evidence>
<dbReference type="PANTHER" id="PTHR20857">
    <property type="entry name" value="THIAMINE-PHOSPHATE PYROPHOSPHORYLASE"/>
    <property type="match status" value="1"/>
</dbReference>
<dbReference type="InterPro" id="IPR013785">
    <property type="entry name" value="Aldolase_TIM"/>
</dbReference>
<keyword evidence="2" id="KW-0784">Thiamine biosynthesis</keyword>
<evidence type="ECO:0000259" key="3">
    <source>
        <dbReference type="Pfam" id="PF02581"/>
    </source>
</evidence>
<comment type="pathway">
    <text evidence="1">Cofactor biosynthesis; thiamine diphosphate biosynthesis.</text>
</comment>
<organism evidence="4 5">
    <name type="scientific">Trinickia caryophylli</name>
    <name type="common">Paraburkholderia caryophylli</name>
    <dbReference type="NCBI Taxonomy" id="28094"/>
    <lineage>
        <taxon>Bacteria</taxon>
        <taxon>Pseudomonadati</taxon>
        <taxon>Pseudomonadota</taxon>
        <taxon>Betaproteobacteria</taxon>
        <taxon>Burkholderiales</taxon>
        <taxon>Burkholderiaceae</taxon>
        <taxon>Trinickia</taxon>
    </lineage>
</organism>
<dbReference type="GO" id="GO:0004789">
    <property type="term" value="F:thiamine-phosphate diphosphorylase activity"/>
    <property type="evidence" value="ECO:0007669"/>
    <property type="project" value="TreeGrafter"/>
</dbReference>
<dbReference type="InterPro" id="IPR022998">
    <property type="entry name" value="ThiamineP_synth_TenI"/>
</dbReference>
<dbReference type="Proteomes" id="UP000192911">
    <property type="component" value="Unassembled WGS sequence"/>
</dbReference>
<accession>A0A1X7CE67</accession>
<evidence type="ECO:0000313" key="4">
    <source>
        <dbReference type="EMBL" id="SME94891.1"/>
    </source>
</evidence>
<dbReference type="OrthoDB" id="9810648at2"/>
<dbReference type="GO" id="GO:0009228">
    <property type="term" value="P:thiamine biosynthetic process"/>
    <property type="evidence" value="ECO:0007669"/>
    <property type="project" value="UniProtKB-KW"/>
</dbReference>
<sequence>MQTRFVLPTRLLITPEPPADELRFGDFLDRLDAALVRGIELVQLRAKTLDAASYGRLARQALLRCRAHGALMVLNGPSTDEPPEADGIHLTSERLMRASARPVSDSMLFSAACHTRAQLAHAAAIGADLVTLSPVLPTSSHPGEPTLGWRRFAQLVAGVRVPIYALGGMGREDERLARAFGARGIAGISAFW</sequence>
<proteinExistence type="predicted"/>
<gene>
    <name evidence="4" type="ORF">SAMN06295900_101242</name>
</gene>
<reference evidence="5" key="1">
    <citation type="submission" date="2017-04" db="EMBL/GenBank/DDBJ databases">
        <authorList>
            <person name="Varghese N."/>
            <person name="Submissions S."/>
        </authorList>
    </citation>
    <scope>NUCLEOTIDE SEQUENCE [LARGE SCALE GENOMIC DNA]</scope>
    <source>
        <strain evidence="5">Ballard 720</strain>
    </source>
</reference>
<evidence type="ECO:0000256" key="1">
    <source>
        <dbReference type="ARBA" id="ARBA00004948"/>
    </source>
</evidence>
<dbReference type="CDD" id="cd00564">
    <property type="entry name" value="TMP_TenI"/>
    <property type="match status" value="1"/>
</dbReference>
<dbReference type="GeneID" id="95549280"/>
<dbReference type="InterPro" id="IPR036206">
    <property type="entry name" value="ThiamineP_synth_sf"/>
</dbReference>
<evidence type="ECO:0000256" key="2">
    <source>
        <dbReference type="ARBA" id="ARBA00022977"/>
    </source>
</evidence>
<dbReference type="SUPFAM" id="SSF51391">
    <property type="entry name" value="Thiamin phosphate synthase"/>
    <property type="match status" value="1"/>
</dbReference>
<dbReference type="GO" id="GO:0005737">
    <property type="term" value="C:cytoplasm"/>
    <property type="evidence" value="ECO:0007669"/>
    <property type="project" value="TreeGrafter"/>
</dbReference>
<feature type="domain" description="Thiamine phosphate synthase/TenI" evidence="3">
    <location>
        <begin position="24"/>
        <end position="190"/>
    </location>
</feature>
<dbReference type="Gene3D" id="3.20.20.70">
    <property type="entry name" value="Aldolase class I"/>
    <property type="match status" value="1"/>
</dbReference>
<name>A0A1X7CE67_TRICW</name>
<dbReference type="EMBL" id="FXAH01000001">
    <property type="protein sequence ID" value="SME94891.1"/>
    <property type="molecule type" value="Genomic_DNA"/>
</dbReference>
<dbReference type="RefSeq" id="WP_085223500.1">
    <property type="nucleotide sequence ID" value="NZ_BSQD01000001.1"/>
</dbReference>
<protein>
    <submittedName>
        <fullName evidence="4">Thiamine-phosphate pyrophosphorylase</fullName>
    </submittedName>
</protein>
<dbReference type="AlphaFoldDB" id="A0A1X7CE67"/>
<dbReference type="Pfam" id="PF02581">
    <property type="entry name" value="TMP-TENI"/>
    <property type="match status" value="1"/>
</dbReference>
<dbReference type="PANTHER" id="PTHR20857:SF15">
    <property type="entry name" value="THIAMINE-PHOSPHATE SYNTHASE"/>
    <property type="match status" value="1"/>
</dbReference>
<dbReference type="STRING" id="28094.SAMN06295900_101242"/>
<keyword evidence="5" id="KW-1185">Reference proteome</keyword>